<dbReference type="PANTHER" id="PTHR42946:SF1">
    <property type="entry name" value="PHOSPHOGLUCOMUTASE (ALPHA-D-GLUCOSE-1,6-BISPHOSPHATE-DEPENDENT)"/>
    <property type="match status" value="1"/>
</dbReference>
<evidence type="ECO:0000256" key="6">
    <source>
        <dbReference type="ARBA" id="ARBA00023235"/>
    </source>
</evidence>
<evidence type="ECO:0000256" key="2">
    <source>
        <dbReference type="ARBA" id="ARBA00010231"/>
    </source>
</evidence>
<evidence type="ECO:0000259" key="8">
    <source>
        <dbReference type="Pfam" id="PF00408"/>
    </source>
</evidence>
<feature type="domain" description="Alpha-D-phosphohexomutase alpha/beta/alpha" evidence="9">
    <location>
        <begin position="18"/>
        <end position="141"/>
    </location>
</feature>
<dbReference type="PROSITE" id="PS00710">
    <property type="entry name" value="PGM_PMM"/>
    <property type="match status" value="1"/>
</dbReference>
<evidence type="ECO:0000259" key="10">
    <source>
        <dbReference type="Pfam" id="PF02879"/>
    </source>
</evidence>
<dbReference type="InterPro" id="IPR016055">
    <property type="entry name" value="A-D-PHexomutase_a/b/a-I/II/III"/>
</dbReference>
<sequence>MPVARVPRAERGHGMAPKFGTSGLRGLVTELTDDLVADHVRAFADACDTGGVLCVGRDLRPSSPEIATAVARAARSAGLRVIDCGEIPTPALALAARQHGGGAVMVTGSHIPADRNGLKFYARGGEITKEDEAAILAALDSVRPAAEHDDDVERDDQAGARFVSRYVSACGAEALSGKRIGLYSHSAVGRDHLAEILRALGAEVTELGRSDTFIPVDTEAVAPEVRQALSEWAAELGLDAIVSTDGDSDRPLLGDESGAVVPGDVLGQITAKMLGAETVVTPISSNSGVTDKGFEQVIRTRIGSPYVIAAMEEAGGRVVGYEANGGFLLGYEAQGPAGPLDALPTRDSVLPILMCLIAAGSGPVSLRVAVEPPVVTLADRLQEVPVEHSRALVERFRSSPSERATFLDGLDASEASVDLTDGVRMSLTDDRVVHVRPSGNAPELRLYVEARDRDSAHALLSRGLDQLRAAVGTGRPG</sequence>
<keyword evidence="6" id="KW-0413">Isomerase</keyword>
<evidence type="ECO:0000256" key="3">
    <source>
        <dbReference type="ARBA" id="ARBA00022553"/>
    </source>
</evidence>
<keyword evidence="5 7" id="KW-0460">Magnesium</keyword>
<dbReference type="GO" id="GO:0004615">
    <property type="term" value="F:phosphomannomutase activity"/>
    <property type="evidence" value="ECO:0007669"/>
    <property type="project" value="TreeGrafter"/>
</dbReference>
<dbReference type="GO" id="GO:0005975">
    <property type="term" value="P:carbohydrate metabolic process"/>
    <property type="evidence" value="ECO:0007669"/>
    <property type="project" value="InterPro"/>
</dbReference>
<evidence type="ECO:0000259" key="11">
    <source>
        <dbReference type="Pfam" id="PF02880"/>
    </source>
</evidence>
<organism evidence="12 13">
    <name type="scientific">Tranquillimonas rosea</name>
    <dbReference type="NCBI Taxonomy" id="641238"/>
    <lineage>
        <taxon>Bacteria</taxon>
        <taxon>Pseudomonadati</taxon>
        <taxon>Pseudomonadota</taxon>
        <taxon>Alphaproteobacteria</taxon>
        <taxon>Rhodobacterales</taxon>
        <taxon>Roseobacteraceae</taxon>
        <taxon>Tranquillimonas</taxon>
    </lineage>
</organism>
<dbReference type="Pfam" id="PF02880">
    <property type="entry name" value="PGM_PMM_III"/>
    <property type="match status" value="1"/>
</dbReference>
<comment type="cofactor">
    <cofactor evidence="1">
        <name>Mg(2+)</name>
        <dbReference type="ChEBI" id="CHEBI:18420"/>
    </cofactor>
</comment>
<dbReference type="InterPro" id="IPR016066">
    <property type="entry name" value="A-D-PHexomutase_CS"/>
</dbReference>
<evidence type="ECO:0000313" key="12">
    <source>
        <dbReference type="EMBL" id="SES07368.1"/>
    </source>
</evidence>
<evidence type="ECO:0000256" key="4">
    <source>
        <dbReference type="ARBA" id="ARBA00022723"/>
    </source>
</evidence>
<dbReference type="InterPro" id="IPR005844">
    <property type="entry name" value="A-D-PHexomutase_a/b/a-I"/>
</dbReference>
<dbReference type="Pfam" id="PF02878">
    <property type="entry name" value="PGM_PMM_I"/>
    <property type="match status" value="1"/>
</dbReference>
<dbReference type="SUPFAM" id="SSF53738">
    <property type="entry name" value="Phosphoglucomutase, first 3 domains"/>
    <property type="match status" value="3"/>
</dbReference>
<dbReference type="EMBL" id="FOGU01000005">
    <property type="protein sequence ID" value="SES07368.1"/>
    <property type="molecule type" value="Genomic_DNA"/>
</dbReference>
<dbReference type="GO" id="GO:0006048">
    <property type="term" value="P:UDP-N-acetylglucosamine biosynthetic process"/>
    <property type="evidence" value="ECO:0007669"/>
    <property type="project" value="TreeGrafter"/>
</dbReference>
<dbReference type="GO" id="GO:0008966">
    <property type="term" value="F:phosphoglucosamine mutase activity"/>
    <property type="evidence" value="ECO:0007669"/>
    <property type="project" value="TreeGrafter"/>
</dbReference>
<dbReference type="GO" id="GO:0005829">
    <property type="term" value="C:cytosol"/>
    <property type="evidence" value="ECO:0007669"/>
    <property type="project" value="TreeGrafter"/>
</dbReference>
<dbReference type="PANTHER" id="PTHR42946">
    <property type="entry name" value="PHOSPHOHEXOSE MUTASE"/>
    <property type="match status" value="1"/>
</dbReference>
<dbReference type="InterPro" id="IPR005846">
    <property type="entry name" value="A-D-PHexomutase_a/b/a-III"/>
</dbReference>
<feature type="domain" description="Alpha-D-phosphohexomutase C-terminal" evidence="8">
    <location>
        <begin position="419"/>
        <end position="459"/>
    </location>
</feature>
<keyword evidence="13" id="KW-1185">Reference proteome</keyword>
<evidence type="ECO:0000259" key="9">
    <source>
        <dbReference type="Pfam" id="PF02878"/>
    </source>
</evidence>
<protein>
    <submittedName>
        <fullName evidence="12">Phosphomannomutase</fullName>
    </submittedName>
</protein>
<feature type="domain" description="Alpha-D-phosphohexomutase alpha/beta/alpha" evidence="11">
    <location>
        <begin position="264"/>
        <end position="357"/>
    </location>
</feature>
<dbReference type="Proteomes" id="UP000198885">
    <property type="component" value="Unassembled WGS sequence"/>
</dbReference>
<evidence type="ECO:0000256" key="1">
    <source>
        <dbReference type="ARBA" id="ARBA00001946"/>
    </source>
</evidence>
<dbReference type="SUPFAM" id="SSF55957">
    <property type="entry name" value="Phosphoglucomutase, C-terminal domain"/>
    <property type="match status" value="1"/>
</dbReference>
<evidence type="ECO:0000313" key="13">
    <source>
        <dbReference type="Proteomes" id="UP000198885"/>
    </source>
</evidence>
<dbReference type="STRING" id="641238.SAMN04490244_105205"/>
<dbReference type="InterPro" id="IPR005843">
    <property type="entry name" value="A-D-PHexomutase_C"/>
</dbReference>
<dbReference type="Gene3D" id="3.40.120.10">
    <property type="entry name" value="Alpha-D-Glucose-1,6-Bisphosphate, subunit A, domain 3"/>
    <property type="match status" value="3"/>
</dbReference>
<name>A0A1H9UDP0_9RHOB</name>
<reference evidence="12 13" key="1">
    <citation type="submission" date="2016-10" db="EMBL/GenBank/DDBJ databases">
        <authorList>
            <person name="de Groot N.N."/>
        </authorList>
    </citation>
    <scope>NUCLEOTIDE SEQUENCE [LARGE SCALE GENOMIC DNA]</scope>
    <source>
        <strain evidence="12 13">DSM 23042</strain>
    </source>
</reference>
<proteinExistence type="inferred from homology"/>
<keyword evidence="4 7" id="KW-0479">Metal-binding</keyword>
<evidence type="ECO:0000256" key="7">
    <source>
        <dbReference type="RuleBase" id="RU004326"/>
    </source>
</evidence>
<dbReference type="CDD" id="cd03088">
    <property type="entry name" value="ManB"/>
    <property type="match status" value="1"/>
</dbReference>
<dbReference type="GO" id="GO:0009252">
    <property type="term" value="P:peptidoglycan biosynthetic process"/>
    <property type="evidence" value="ECO:0007669"/>
    <property type="project" value="TreeGrafter"/>
</dbReference>
<dbReference type="Pfam" id="PF02879">
    <property type="entry name" value="PGM_PMM_II"/>
    <property type="match status" value="1"/>
</dbReference>
<keyword evidence="3" id="KW-0597">Phosphoprotein</keyword>
<dbReference type="GO" id="GO:0000287">
    <property type="term" value="F:magnesium ion binding"/>
    <property type="evidence" value="ECO:0007669"/>
    <property type="project" value="InterPro"/>
</dbReference>
<feature type="domain" description="Alpha-D-phosphohexomutase alpha/beta/alpha" evidence="10">
    <location>
        <begin position="162"/>
        <end position="258"/>
    </location>
</feature>
<dbReference type="Gene3D" id="3.30.310.50">
    <property type="entry name" value="Alpha-D-phosphohexomutase, C-terminal domain"/>
    <property type="match status" value="1"/>
</dbReference>
<dbReference type="AlphaFoldDB" id="A0A1H9UDP0"/>
<accession>A0A1H9UDP0</accession>
<evidence type="ECO:0000256" key="5">
    <source>
        <dbReference type="ARBA" id="ARBA00022842"/>
    </source>
</evidence>
<dbReference type="Pfam" id="PF00408">
    <property type="entry name" value="PGM_PMM_IV"/>
    <property type="match status" value="1"/>
</dbReference>
<dbReference type="InterPro" id="IPR036900">
    <property type="entry name" value="A-D-PHexomutase_C_sf"/>
</dbReference>
<gene>
    <name evidence="12" type="ORF">SAMN04490244_105205</name>
</gene>
<comment type="similarity">
    <text evidence="2 7">Belongs to the phosphohexose mutase family.</text>
</comment>
<dbReference type="InterPro" id="IPR050060">
    <property type="entry name" value="Phosphoglucosamine_mutase"/>
</dbReference>
<dbReference type="InterPro" id="IPR005845">
    <property type="entry name" value="A-D-PHexomutase_a/b/a-II"/>
</dbReference>